<dbReference type="SMART" id="SM00355">
    <property type="entry name" value="ZnF_C2H2"/>
    <property type="match status" value="3"/>
</dbReference>
<keyword evidence="3" id="KW-1185">Reference proteome</keyword>
<name>A0A9P9WCZ9_9PEZI</name>
<dbReference type="PROSITE" id="PS00028">
    <property type="entry name" value="ZINC_FINGER_C2H2_1"/>
    <property type="match status" value="1"/>
</dbReference>
<protein>
    <recommendedName>
        <fullName evidence="1">C2H2-type domain-containing protein</fullName>
    </recommendedName>
</protein>
<reference evidence="2" key="1">
    <citation type="submission" date="2021-03" db="EMBL/GenBank/DDBJ databases">
        <title>Revisited historic fungal species revealed as producer of novel bioactive compounds through whole genome sequencing and comparative genomics.</title>
        <authorList>
            <person name="Vignolle G.A."/>
            <person name="Hochenegger N."/>
            <person name="Mach R.L."/>
            <person name="Mach-Aigner A.R."/>
            <person name="Javad Rahimi M."/>
            <person name="Salim K.A."/>
            <person name="Chan C.M."/>
            <person name="Lim L.B.L."/>
            <person name="Cai F."/>
            <person name="Druzhinina I.S."/>
            <person name="U'Ren J.M."/>
            <person name="Derntl C."/>
        </authorList>
    </citation>
    <scope>NUCLEOTIDE SEQUENCE</scope>
    <source>
        <strain evidence="2">TUCIM 5799</strain>
    </source>
</reference>
<dbReference type="Proteomes" id="UP000829685">
    <property type="component" value="Unassembled WGS sequence"/>
</dbReference>
<dbReference type="EMBL" id="JAFIMR010000038">
    <property type="protein sequence ID" value="KAI1857945.1"/>
    <property type="molecule type" value="Genomic_DNA"/>
</dbReference>
<evidence type="ECO:0000313" key="3">
    <source>
        <dbReference type="Proteomes" id="UP000829685"/>
    </source>
</evidence>
<dbReference type="AlphaFoldDB" id="A0A9P9WCZ9"/>
<proteinExistence type="predicted"/>
<gene>
    <name evidence="2" type="ORF">JX265_010975</name>
</gene>
<feature type="domain" description="C2H2-type" evidence="1">
    <location>
        <begin position="16"/>
        <end position="37"/>
    </location>
</feature>
<organism evidence="2 3">
    <name type="scientific">Neoarthrinium moseri</name>
    <dbReference type="NCBI Taxonomy" id="1658444"/>
    <lineage>
        <taxon>Eukaryota</taxon>
        <taxon>Fungi</taxon>
        <taxon>Dikarya</taxon>
        <taxon>Ascomycota</taxon>
        <taxon>Pezizomycotina</taxon>
        <taxon>Sordariomycetes</taxon>
        <taxon>Xylariomycetidae</taxon>
        <taxon>Amphisphaeriales</taxon>
        <taxon>Apiosporaceae</taxon>
        <taxon>Neoarthrinium</taxon>
    </lineage>
</organism>
<evidence type="ECO:0000313" key="2">
    <source>
        <dbReference type="EMBL" id="KAI1857945.1"/>
    </source>
</evidence>
<sequence>MDLLQHIETSENHKACITCHEEFESADNLDRHVEKNHRQTLDETTSADDSDITAVDEELVSVKHPKPTQRPCRICHTEYTTSKEYLEHYENGDCYLFADQFYAYLKANDVYGLFTTDELRSPPAVNALRLPLKVTGSATEYQNSQCAFGSTSEPHVLAHMESDVRQPTRFVCPQEDCDDRFPRFAKLMEHLQKSKCGTWVQNSENDGLKYLKSSF</sequence>
<dbReference type="OrthoDB" id="6077919at2759"/>
<evidence type="ECO:0000259" key="1">
    <source>
        <dbReference type="PROSITE" id="PS00028"/>
    </source>
</evidence>
<dbReference type="InterPro" id="IPR013087">
    <property type="entry name" value="Znf_C2H2_type"/>
</dbReference>
<comment type="caution">
    <text evidence="2">The sequence shown here is derived from an EMBL/GenBank/DDBJ whole genome shotgun (WGS) entry which is preliminary data.</text>
</comment>
<accession>A0A9P9WCZ9</accession>